<protein>
    <submittedName>
        <fullName evidence="2">Uncharacterized protein</fullName>
    </submittedName>
</protein>
<evidence type="ECO:0000313" key="3">
    <source>
        <dbReference type="Proteomes" id="UP000176576"/>
    </source>
</evidence>
<evidence type="ECO:0000256" key="1">
    <source>
        <dbReference type="SAM" id="Phobius"/>
    </source>
</evidence>
<keyword evidence="1" id="KW-1133">Transmembrane helix</keyword>
<keyword evidence="1" id="KW-0472">Membrane</keyword>
<proteinExistence type="predicted"/>
<dbReference type="Proteomes" id="UP000176576">
    <property type="component" value="Unassembled WGS sequence"/>
</dbReference>
<evidence type="ECO:0000313" key="2">
    <source>
        <dbReference type="EMBL" id="OGZ47327.1"/>
    </source>
</evidence>
<gene>
    <name evidence="2" type="ORF">A3J54_03480</name>
</gene>
<organism evidence="2 3">
    <name type="scientific">Candidatus Ryanbacteria bacterium RIFCSPHIGHO2_02_FULL_45_13b</name>
    <dbReference type="NCBI Taxonomy" id="1802117"/>
    <lineage>
        <taxon>Bacteria</taxon>
        <taxon>Candidatus Ryaniibacteriota</taxon>
    </lineage>
</organism>
<feature type="transmembrane region" description="Helical" evidence="1">
    <location>
        <begin position="21"/>
        <end position="40"/>
    </location>
</feature>
<dbReference type="STRING" id="1802117.A3J54_03480"/>
<reference evidence="2 3" key="1">
    <citation type="journal article" date="2016" name="Nat. Commun.">
        <title>Thousands of microbial genomes shed light on interconnected biogeochemical processes in an aquifer system.</title>
        <authorList>
            <person name="Anantharaman K."/>
            <person name="Brown C.T."/>
            <person name="Hug L.A."/>
            <person name="Sharon I."/>
            <person name="Castelle C.J."/>
            <person name="Probst A.J."/>
            <person name="Thomas B.C."/>
            <person name="Singh A."/>
            <person name="Wilkins M.J."/>
            <person name="Karaoz U."/>
            <person name="Brodie E.L."/>
            <person name="Williams K.H."/>
            <person name="Hubbard S.S."/>
            <person name="Banfield J.F."/>
        </authorList>
    </citation>
    <scope>NUCLEOTIDE SEQUENCE [LARGE SCALE GENOMIC DNA]</scope>
</reference>
<keyword evidence="1" id="KW-0812">Transmembrane</keyword>
<accession>A0A1G2GAS8</accession>
<dbReference type="AlphaFoldDB" id="A0A1G2GAS8"/>
<dbReference type="EMBL" id="MHNN01000002">
    <property type="protein sequence ID" value="OGZ47327.1"/>
    <property type="molecule type" value="Genomic_DNA"/>
</dbReference>
<comment type="caution">
    <text evidence="2">The sequence shown here is derived from an EMBL/GenBank/DDBJ whole genome shotgun (WGS) entry which is preliminary data.</text>
</comment>
<name>A0A1G2GAS8_9BACT</name>
<sequence>MSFIELVQNVQQKPRHIRQRIFFISITICMAGVIALWLIVASRRLGVDMFGTSNQETQIKTAASPFDMLKNTFMDGIEYIKTNVQK</sequence>